<feature type="binding site" evidence="13">
    <location>
        <position position="189"/>
    </location>
    <ligand>
        <name>Mg(2+)</name>
        <dbReference type="ChEBI" id="CHEBI:18420"/>
    </ligand>
</feature>
<dbReference type="PANTHER" id="PTHR43522:SF2">
    <property type="entry name" value="TRANSKETOLASE 1-RELATED"/>
    <property type="match status" value="1"/>
</dbReference>
<dbReference type="EC" id="2.2.1.1" evidence="3 9"/>
<evidence type="ECO:0000256" key="13">
    <source>
        <dbReference type="PIRSR" id="PIRSR605478-4"/>
    </source>
</evidence>
<feature type="active site" description="Proton donor" evidence="10">
    <location>
        <position position="421"/>
    </location>
</feature>
<feature type="site" description="Important for catalytic activity" evidence="14">
    <location>
        <position position="264"/>
    </location>
</feature>
<dbReference type="GO" id="GO:0004802">
    <property type="term" value="F:transketolase activity"/>
    <property type="evidence" value="ECO:0007669"/>
    <property type="project" value="UniProtKB-UniRule"/>
</dbReference>
<feature type="binding site" evidence="12">
    <location>
        <position position="264"/>
    </location>
    <ligand>
        <name>thiamine diphosphate</name>
        <dbReference type="ChEBI" id="CHEBI:58937"/>
    </ligand>
</feature>
<evidence type="ECO:0000256" key="5">
    <source>
        <dbReference type="ARBA" id="ARBA00022723"/>
    </source>
</evidence>
<feature type="compositionally biased region" description="Basic and acidic residues" evidence="15">
    <location>
        <begin position="259"/>
        <end position="273"/>
    </location>
</feature>
<organism evidence="17 18">
    <name type="scientific">Eiseniibacteriota bacterium</name>
    <dbReference type="NCBI Taxonomy" id="2212470"/>
    <lineage>
        <taxon>Bacteria</taxon>
        <taxon>Candidatus Eiseniibacteriota</taxon>
    </lineage>
</organism>
<feature type="binding site" evidence="11">
    <location>
        <position position="471"/>
    </location>
    <ligand>
        <name>substrate</name>
    </ligand>
</feature>
<name>A0A538TJS4_UNCEI</name>
<keyword evidence="5 13" id="KW-0479">Metal-binding</keyword>
<feature type="domain" description="Transketolase-like pyrimidine-binding" evidence="16">
    <location>
        <begin position="356"/>
        <end position="536"/>
    </location>
</feature>
<dbReference type="CDD" id="cd02012">
    <property type="entry name" value="TPP_TK"/>
    <property type="match status" value="1"/>
</dbReference>
<evidence type="ECO:0000256" key="11">
    <source>
        <dbReference type="PIRSR" id="PIRSR605478-2"/>
    </source>
</evidence>
<comment type="caution">
    <text evidence="17">The sequence shown here is derived from an EMBL/GenBank/DDBJ whole genome shotgun (WGS) entry which is preliminary data.</text>
</comment>
<dbReference type="SUPFAM" id="SSF52518">
    <property type="entry name" value="Thiamin diphosphate-binding fold (THDP-binding)"/>
    <property type="match status" value="2"/>
</dbReference>
<dbReference type="PROSITE" id="PS00802">
    <property type="entry name" value="TRANSKETOLASE_2"/>
    <property type="match status" value="1"/>
</dbReference>
<protein>
    <recommendedName>
        <fullName evidence="3 9">Transketolase</fullName>
        <ecNumber evidence="3 9">2.2.1.1</ecNumber>
    </recommendedName>
</protein>
<evidence type="ECO:0000313" key="17">
    <source>
        <dbReference type="EMBL" id="TMQ63877.1"/>
    </source>
</evidence>
<evidence type="ECO:0000256" key="8">
    <source>
        <dbReference type="ARBA" id="ARBA00049473"/>
    </source>
</evidence>
<feature type="binding site" evidence="11">
    <location>
        <position position="264"/>
    </location>
    <ligand>
        <name>substrate</name>
    </ligand>
</feature>
<feature type="binding site" evidence="13">
    <location>
        <position position="191"/>
    </location>
    <ligand>
        <name>Mg(2+)</name>
        <dbReference type="ChEBI" id="CHEBI:18420"/>
    </ligand>
</feature>
<evidence type="ECO:0000256" key="6">
    <source>
        <dbReference type="ARBA" id="ARBA00022842"/>
    </source>
</evidence>
<feature type="binding site" evidence="13">
    <location>
        <position position="159"/>
    </location>
    <ligand>
        <name>Mg(2+)</name>
        <dbReference type="ChEBI" id="CHEBI:18420"/>
    </ligand>
</feature>
<dbReference type="Pfam" id="PF00456">
    <property type="entry name" value="Transketolase_N"/>
    <property type="match status" value="1"/>
</dbReference>
<evidence type="ECO:0000256" key="2">
    <source>
        <dbReference type="ARBA" id="ARBA00011738"/>
    </source>
</evidence>
<proteinExistence type="inferred from homology"/>
<dbReference type="AlphaFoldDB" id="A0A538TJS4"/>
<sequence length="677" mass="72814">MPAISVDIEQLCVNTIKFLSVDAVERAKSGHPGAPMGAADMAFVLWAKFLHFDPSDPAWVNRDRFVLSAGHASMLLYSLLHLFGFDLPMEELRRFRQWESRTPGHPEHGITPGVEATTGPLGQGFGNGVGMALAQRMVRARFPRLGPLLDGRVFGIVSDGDLMEGVASEAASLAGHWGLGNLVYLYDDNHVSIEGPTTLAFSEDVGLRFEAYRWHVQRIDGQDRGQVEVALRAAIAEEDRPSIIIARTTIGKGAPTKEGTAKTHGEPLGPDETKRAKEAVGWPLEPAFFVPDEARDYFKKGAEEKRRHRAAWEERWASLRAEAPEEASRWDALFGRAIPDDLEARLAAAVEPALDLATRTWSGRVIQAAAEAVPSLVGGSADLAPSTITDIGKGGSVAPAGLKPGAPIEFAGRTLHFGVREHGMGAIVNGMALHGAFLPFGATFLIFSDYMRPAIRLAALTGLRSIFVFTHDSVFLGEDGPTHQPVEQLASLRLIPNIEVWRPADGPETAAAWASALRRSQGPSALALTRQKLHPLARAGGAGLEPVLRGGYVLQEAAGARAHAILVASGSETPLAQDAAAILAKRGIPVRVVSMPCVERFQGQPEAYRRSVLPEGARYVVIEAAQTDLWCALVGSEALRLGLNRFGASAPGETIAEKLGFTPEAVARRISLWLRPE</sequence>
<reference evidence="17 18" key="1">
    <citation type="journal article" date="2019" name="Nat. Microbiol.">
        <title>Mediterranean grassland soil C-N compound turnover is dependent on rainfall and depth, and is mediated by genomically divergent microorganisms.</title>
        <authorList>
            <person name="Diamond S."/>
            <person name="Andeer P.F."/>
            <person name="Li Z."/>
            <person name="Crits-Christoph A."/>
            <person name="Burstein D."/>
            <person name="Anantharaman K."/>
            <person name="Lane K.R."/>
            <person name="Thomas B.C."/>
            <person name="Pan C."/>
            <person name="Northen T.R."/>
            <person name="Banfield J.F."/>
        </authorList>
    </citation>
    <scope>NUCLEOTIDE SEQUENCE [LARGE SCALE GENOMIC DNA]</scope>
    <source>
        <strain evidence="17">WS_9</strain>
    </source>
</reference>
<dbReference type="Pfam" id="PF22613">
    <property type="entry name" value="Transketolase_C_1"/>
    <property type="match status" value="1"/>
</dbReference>
<feature type="binding site" evidence="11">
    <location>
        <position position="483"/>
    </location>
    <ligand>
        <name>substrate</name>
    </ligand>
</feature>
<dbReference type="GO" id="GO:0006098">
    <property type="term" value="P:pentose-phosphate shunt"/>
    <property type="evidence" value="ECO:0007669"/>
    <property type="project" value="TreeGrafter"/>
</dbReference>
<dbReference type="GO" id="GO:0005829">
    <property type="term" value="C:cytosol"/>
    <property type="evidence" value="ECO:0007669"/>
    <property type="project" value="TreeGrafter"/>
</dbReference>
<dbReference type="EMBL" id="VBOZ01000029">
    <property type="protein sequence ID" value="TMQ63877.1"/>
    <property type="molecule type" value="Genomic_DNA"/>
</dbReference>
<feature type="binding site" evidence="11">
    <location>
        <position position="530"/>
    </location>
    <ligand>
        <name>substrate</name>
    </ligand>
</feature>
<feature type="region of interest" description="Disordered" evidence="15">
    <location>
        <begin position="254"/>
        <end position="273"/>
    </location>
</feature>
<comment type="cofactor">
    <cofactor evidence="12">
        <name>thiamine diphosphate</name>
        <dbReference type="ChEBI" id="CHEBI:58937"/>
    </cofactor>
    <text evidence="12">Binds 1 thiamine pyrophosphate per subunit. During the reaction, the substrate forms a covalent intermediate with the cofactor.</text>
</comment>
<dbReference type="NCBIfam" id="TIGR00232">
    <property type="entry name" value="tktlase_bact"/>
    <property type="match status" value="1"/>
</dbReference>
<evidence type="ECO:0000256" key="4">
    <source>
        <dbReference type="ARBA" id="ARBA00022679"/>
    </source>
</evidence>
<feature type="binding site" evidence="12">
    <location>
        <position position="189"/>
    </location>
    <ligand>
        <name>thiamine diphosphate</name>
        <dbReference type="ChEBI" id="CHEBI:58937"/>
    </ligand>
</feature>
<dbReference type="Gene3D" id="3.40.50.970">
    <property type="match status" value="2"/>
</dbReference>
<feature type="binding site" evidence="11">
    <location>
        <position position="31"/>
    </location>
    <ligand>
        <name>substrate</name>
    </ligand>
</feature>
<evidence type="ECO:0000256" key="10">
    <source>
        <dbReference type="PIRSR" id="PIRSR605478-1"/>
    </source>
</evidence>
<evidence type="ECO:0000256" key="12">
    <source>
        <dbReference type="PIRSR" id="PIRSR605478-3"/>
    </source>
</evidence>
<feature type="binding site" evidence="11">
    <location>
        <position position="359"/>
    </location>
    <ligand>
        <name>substrate</name>
    </ligand>
</feature>
<dbReference type="InterPro" id="IPR009014">
    <property type="entry name" value="Transketo_C/PFOR_II"/>
</dbReference>
<dbReference type="FunFam" id="3.40.50.970:FF:000004">
    <property type="entry name" value="Transketolase"/>
    <property type="match status" value="1"/>
</dbReference>
<comment type="cofactor">
    <cofactor evidence="13">
        <name>Mg(2+)</name>
        <dbReference type="ChEBI" id="CHEBI:18420"/>
    </cofactor>
    <text evidence="13">Binds 1 Mg(2+) ion per subunit. Can also utilize other divalent metal cations, such as Ca(2+), Mn(2+) and Co(2+).</text>
</comment>
<feature type="binding site" evidence="12">
    <location>
        <position position="447"/>
    </location>
    <ligand>
        <name>thiamine diphosphate</name>
        <dbReference type="ChEBI" id="CHEBI:58937"/>
    </ligand>
</feature>
<keyword evidence="6 13" id="KW-0460">Magnesium</keyword>
<dbReference type="CDD" id="cd07033">
    <property type="entry name" value="TPP_PYR_DXS_TK_like"/>
    <property type="match status" value="1"/>
</dbReference>
<comment type="subunit">
    <text evidence="2">Homodimer.</text>
</comment>
<accession>A0A538TJS4</accession>
<dbReference type="InterPro" id="IPR005478">
    <property type="entry name" value="Transketolase_bac-like"/>
</dbReference>
<comment type="similarity">
    <text evidence="1">Belongs to the transketolase family.</text>
</comment>
<dbReference type="FunFam" id="3.40.50.970:FF:000003">
    <property type="entry name" value="Transketolase"/>
    <property type="match status" value="1"/>
</dbReference>
<dbReference type="InterPro" id="IPR020826">
    <property type="entry name" value="Transketolase_BS"/>
</dbReference>
<dbReference type="Gene3D" id="3.40.50.920">
    <property type="match status" value="1"/>
</dbReference>
<evidence type="ECO:0000313" key="18">
    <source>
        <dbReference type="Proteomes" id="UP000317691"/>
    </source>
</evidence>
<feature type="binding site" evidence="12">
    <location>
        <begin position="119"/>
        <end position="121"/>
    </location>
    <ligand>
        <name>thiamine diphosphate</name>
        <dbReference type="ChEBI" id="CHEBI:58937"/>
    </ligand>
</feature>
<evidence type="ECO:0000256" key="15">
    <source>
        <dbReference type="SAM" id="MobiDB-lite"/>
    </source>
</evidence>
<feature type="binding site" evidence="11">
    <location>
        <position position="386"/>
    </location>
    <ligand>
        <name>substrate</name>
    </ligand>
</feature>
<dbReference type="Proteomes" id="UP000317691">
    <property type="component" value="Unassembled WGS sequence"/>
</dbReference>
<comment type="catalytic activity">
    <reaction evidence="8">
        <text>D-sedoheptulose 7-phosphate + D-glyceraldehyde 3-phosphate = aldehydo-D-ribose 5-phosphate + D-xylulose 5-phosphate</text>
        <dbReference type="Rhea" id="RHEA:10508"/>
        <dbReference type="ChEBI" id="CHEBI:57483"/>
        <dbReference type="ChEBI" id="CHEBI:57737"/>
        <dbReference type="ChEBI" id="CHEBI:58273"/>
        <dbReference type="ChEBI" id="CHEBI:59776"/>
        <dbReference type="EC" id="2.2.1.1"/>
    </reaction>
</comment>
<evidence type="ECO:0000256" key="7">
    <source>
        <dbReference type="ARBA" id="ARBA00023052"/>
    </source>
</evidence>
<feature type="binding site" evidence="11">
    <location>
        <position position="479"/>
    </location>
    <ligand>
        <name>substrate</name>
    </ligand>
</feature>
<dbReference type="InterPro" id="IPR055152">
    <property type="entry name" value="Transketolase-like_C_2"/>
</dbReference>
<dbReference type="InterPro" id="IPR029061">
    <property type="entry name" value="THDP-binding"/>
</dbReference>
<evidence type="ECO:0000256" key="9">
    <source>
        <dbReference type="NCBIfam" id="TIGR00232"/>
    </source>
</evidence>
<dbReference type="GO" id="GO:0046872">
    <property type="term" value="F:metal ion binding"/>
    <property type="evidence" value="ECO:0007669"/>
    <property type="project" value="UniProtKB-KW"/>
</dbReference>
<dbReference type="SUPFAM" id="SSF52922">
    <property type="entry name" value="TK C-terminal domain-like"/>
    <property type="match status" value="1"/>
</dbReference>
<feature type="binding site" evidence="12">
    <location>
        <position position="71"/>
    </location>
    <ligand>
        <name>thiamine diphosphate</name>
        <dbReference type="ChEBI" id="CHEBI:58937"/>
    </ligand>
</feature>
<keyword evidence="7 12" id="KW-0786">Thiamine pyrophosphate</keyword>
<gene>
    <name evidence="17" type="primary">tkt</name>
    <name evidence="17" type="ORF">E6K79_09590</name>
</gene>
<dbReference type="Pfam" id="PF02779">
    <property type="entry name" value="Transket_pyr"/>
    <property type="match status" value="1"/>
</dbReference>
<feature type="binding site" evidence="12">
    <location>
        <position position="160"/>
    </location>
    <ligand>
        <name>thiamine diphosphate</name>
        <dbReference type="ChEBI" id="CHEBI:58937"/>
    </ligand>
</feature>
<keyword evidence="4 17" id="KW-0808">Transferase</keyword>
<evidence type="ECO:0000256" key="3">
    <source>
        <dbReference type="ARBA" id="ARBA00013152"/>
    </source>
</evidence>
<evidence type="ECO:0000259" key="16">
    <source>
        <dbReference type="SMART" id="SM00861"/>
    </source>
</evidence>
<evidence type="ECO:0000256" key="1">
    <source>
        <dbReference type="ARBA" id="ARBA00007131"/>
    </source>
</evidence>
<dbReference type="SMART" id="SM00861">
    <property type="entry name" value="Transket_pyr"/>
    <property type="match status" value="1"/>
</dbReference>
<dbReference type="InterPro" id="IPR005474">
    <property type="entry name" value="Transketolase_N"/>
</dbReference>
<dbReference type="PANTHER" id="PTHR43522">
    <property type="entry name" value="TRANSKETOLASE"/>
    <property type="match status" value="1"/>
</dbReference>
<evidence type="ECO:0000256" key="14">
    <source>
        <dbReference type="PIRSR" id="PIRSR605478-5"/>
    </source>
</evidence>
<dbReference type="InterPro" id="IPR033247">
    <property type="entry name" value="Transketolase_fam"/>
</dbReference>
<feature type="site" description="Important for catalytic activity" evidence="14">
    <location>
        <position position="31"/>
    </location>
</feature>
<dbReference type="InterPro" id="IPR005475">
    <property type="entry name" value="Transketolase-like_Pyr-bd"/>
</dbReference>